<dbReference type="PANTHER" id="PTHR43877">
    <property type="entry name" value="AMINOALKYLPHOSPHONATE N-ACETYLTRANSFERASE-RELATED-RELATED"/>
    <property type="match status" value="1"/>
</dbReference>
<dbReference type="InterPro" id="IPR016181">
    <property type="entry name" value="Acyl_CoA_acyltransferase"/>
</dbReference>
<evidence type="ECO:0000313" key="4">
    <source>
        <dbReference type="EMBL" id="MFC6259784.1"/>
    </source>
</evidence>
<evidence type="ECO:0000313" key="5">
    <source>
        <dbReference type="Proteomes" id="UP001596283"/>
    </source>
</evidence>
<protein>
    <submittedName>
        <fullName evidence="4">GNAT family N-acetyltransferase</fullName>
        <ecNumber evidence="4">2.3.-.-</ecNumber>
    </submittedName>
</protein>
<keyword evidence="5" id="KW-1185">Reference proteome</keyword>
<comment type="caution">
    <text evidence="4">The sequence shown here is derived from an EMBL/GenBank/DDBJ whole genome shotgun (WGS) entry which is preliminary data.</text>
</comment>
<dbReference type="EMBL" id="JBHSSI010000021">
    <property type="protein sequence ID" value="MFC6259784.1"/>
    <property type="molecule type" value="Genomic_DNA"/>
</dbReference>
<gene>
    <name evidence="4" type="ORF">ACFP1C_02365</name>
</gene>
<dbReference type="RefSeq" id="WP_125688944.1">
    <property type="nucleotide sequence ID" value="NZ_JBHSSI010000021.1"/>
</dbReference>
<name>A0ABW1TDR7_9LACO</name>
<evidence type="ECO:0000256" key="1">
    <source>
        <dbReference type="ARBA" id="ARBA00022679"/>
    </source>
</evidence>
<dbReference type="InterPro" id="IPR000182">
    <property type="entry name" value="GNAT_dom"/>
</dbReference>
<dbReference type="EC" id="2.3.-.-" evidence="4"/>
<evidence type="ECO:0000256" key="2">
    <source>
        <dbReference type="ARBA" id="ARBA00023315"/>
    </source>
</evidence>
<dbReference type="InterPro" id="IPR050832">
    <property type="entry name" value="Bact_Acetyltransf"/>
</dbReference>
<sequence>MFQIRFARPDDDFTAVAQLYLTTWRETYRPWLPATWLARMTTASWHPERSWRRTLLAFEDQQLVGVCAFGPARDTKFTGWGELRSIYLLASAQHQGVGRNLVTQARATLQQAGFHKVVLWVLAQNTPAQQFYQHLGFRKTMVQKSQGIIHEIAYVWPADERVADSEE</sequence>
<evidence type="ECO:0000259" key="3">
    <source>
        <dbReference type="PROSITE" id="PS51186"/>
    </source>
</evidence>
<dbReference type="GO" id="GO:0016746">
    <property type="term" value="F:acyltransferase activity"/>
    <property type="evidence" value="ECO:0007669"/>
    <property type="project" value="UniProtKB-KW"/>
</dbReference>
<dbReference type="Gene3D" id="3.40.630.30">
    <property type="match status" value="1"/>
</dbReference>
<keyword evidence="2 4" id="KW-0012">Acyltransferase</keyword>
<accession>A0ABW1TDR7</accession>
<dbReference type="CDD" id="cd04301">
    <property type="entry name" value="NAT_SF"/>
    <property type="match status" value="1"/>
</dbReference>
<dbReference type="PROSITE" id="PS51186">
    <property type="entry name" value="GNAT"/>
    <property type="match status" value="1"/>
</dbReference>
<organism evidence="4 5">
    <name type="scientific">Levilactobacillus fujinensis</name>
    <dbReference type="NCBI Taxonomy" id="2486024"/>
    <lineage>
        <taxon>Bacteria</taxon>
        <taxon>Bacillati</taxon>
        <taxon>Bacillota</taxon>
        <taxon>Bacilli</taxon>
        <taxon>Lactobacillales</taxon>
        <taxon>Lactobacillaceae</taxon>
        <taxon>Levilactobacillus</taxon>
    </lineage>
</organism>
<proteinExistence type="predicted"/>
<dbReference type="Proteomes" id="UP001596283">
    <property type="component" value="Unassembled WGS sequence"/>
</dbReference>
<dbReference type="Pfam" id="PF00583">
    <property type="entry name" value="Acetyltransf_1"/>
    <property type="match status" value="1"/>
</dbReference>
<dbReference type="SUPFAM" id="SSF55729">
    <property type="entry name" value="Acyl-CoA N-acyltransferases (Nat)"/>
    <property type="match status" value="1"/>
</dbReference>
<keyword evidence="1 4" id="KW-0808">Transferase</keyword>
<dbReference type="PANTHER" id="PTHR43877:SF1">
    <property type="entry name" value="ACETYLTRANSFERASE"/>
    <property type="match status" value="1"/>
</dbReference>
<feature type="domain" description="N-acetyltransferase" evidence="3">
    <location>
        <begin position="2"/>
        <end position="159"/>
    </location>
</feature>
<reference evidence="5" key="1">
    <citation type="journal article" date="2019" name="Int. J. Syst. Evol. Microbiol.">
        <title>The Global Catalogue of Microorganisms (GCM) 10K type strain sequencing project: providing services to taxonomists for standard genome sequencing and annotation.</title>
        <authorList>
            <consortium name="The Broad Institute Genomics Platform"/>
            <consortium name="The Broad Institute Genome Sequencing Center for Infectious Disease"/>
            <person name="Wu L."/>
            <person name="Ma J."/>
        </authorList>
    </citation>
    <scope>NUCLEOTIDE SEQUENCE [LARGE SCALE GENOMIC DNA]</scope>
    <source>
        <strain evidence="5">CCM 8908</strain>
    </source>
</reference>